<sequence>MSEAEAVITIEVEELTTDLYVLAKKPPCFLLLDGTPMLFHTLYNLYHCGIKRFTFVAPLSLKEEVESFIQTAQTLKIACKNTDLNFAEFQSSYYEKNSALQEICNMVRNGKINSQNLLIIQSSCYFDSPLSQIMDVHRRTDATVTVIHPSKMYADQKSPKKHGCMQIAEPVTLNYNASEMNYTIGNMSFFANLDERKLSDQRKDQIQFPLSVINQNSEVQQFTQQPIGIIIAREIIPYLDAQIPVKTSKSKNDAQTYIQEFNIDLYEQLITFLCEQKQLPDDAKHPRIRNYVQFANEKISDIEQEVELDPNTSASIYSVSNTISPLIQNQRNDKKTLEQILQEFAEPMLDLAEHVVESVETRNIIITSFQFETPESSDKNISMREHYRRIWERIDNSFLNAPQPKYSHENVVKNFDFANTAPIGRGVINSSAKNTVNMYTPRNDTRFSSAVIGIQNQRFILTELNGGIFSINTRQNYIDLSLKIMSFDIQRLTTYPEMAIKSRMMNIKFWKQLRGSSDRTKLQDNQLWVSNLETLKAISVDSIYASTIHSQKLHENNLAIKAKLTNCIVESSVTIKEGTFRNCIILRGCIFSGKFEFENCVFGPSCQFSGGPAKYRNQIFKFGTKIENQGKDPEKWIDGDQI</sequence>
<organism evidence="1">
    <name type="scientific">Hexamita inflata</name>
    <dbReference type="NCBI Taxonomy" id="28002"/>
    <lineage>
        <taxon>Eukaryota</taxon>
        <taxon>Metamonada</taxon>
        <taxon>Diplomonadida</taxon>
        <taxon>Hexamitidae</taxon>
        <taxon>Hexamitinae</taxon>
        <taxon>Hexamita</taxon>
    </lineage>
</organism>
<evidence type="ECO:0000313" key="3">
    <source>
        <dbReference type="EMBL" id="CAL6102501.1"/>
    </source>
</evidence>
<name>A0AA86NQG9_9EUKA</name>
<evidence type="ECO:0000313" key="2">
    <source>
        <dbReference type="EMBL" id="CAL5985425.1"/>
    </source>
</evidence>
<dbReference type="Gene3D" id="3.90.550.10">
    <property type="entry name" value="Spore Coat Polysaccharide Biosynthesis Protein SpsA, Chain A"/>
    <property type="match status" value="1"/>
</dbReference>
<comment type="caution">
    <text evidence="1">The sequence shown here is derived from an EMBL/GenBank/DDBJ whole genome shotgun (WGS) entry which is preliminary data.</text>
</comment>
<accession>A0AA86NQG9</accession>
<evidence type="ECO:0000313" key="4">
    <source>
        <dbReference type="Proteomes" id="UP001642409"/>
    </source>
</evidence>
<dbReference type="EMBL" id="CAXDID020000556">
    <property type="protein sequence ID" value="CAL6102501.1"/>
    <property type="molecule type" value="Genomic_DNA"/>
</dbReference>
<dbReference type="AlphaFoldDB" id="A0AA86NQG9"/>
<dbReference type="Proteomes" id="UP001642409">
    <property type="component" value="Unassembled WGS sequence"/>
</dbReference>
<protein>
    <submittedName>
        <fullName evidence="1">Uncharacterized protein</fullName>
    </submittedName>
</protein>
<keyword evidence="4" id="KW-1185">Reference proteome</keyword>
<gene>
    <name evidence="1" type="ORF">HINF_LOCUS10631</name>
    <name evidence="3" type="ORF">HINF_LOCUS71696</name>
    <name evidence="2" type="ORF">HINF_LOCUS8886</name>
</gene>
<reference evidence="1" key="1">
    <citation type="submission" date="2023-06" db="EMBL/GenBank/DDBJ databases">
        <authorList>
            <person name="Kurt Z."/>
        </authorList>
    </citation>
    <scope>NUCLEOTIDE SEQUENCE</scope>
</reference>
<reference evidence="2 4" key="2">
    <citation type="submission" date="2024-07" db="EMBL/GenBank/DDBJ databases">
        <authorList>
            <person name="Akdeniz Z."/>
        </authorList>
    </citation>
    <scope>NUCLEOTIDE SEQUENCE [LARGE SCALE GENOMIC DNA]</scope>
</reference>
<dbReference type="InterPro" id="IPR029044">
    <property type="entry name" value="Nucleotide-diphossugar_trans"/>
</dbReference>
<dbReference type="EMBL" id="CAXDID020000019">
    <property type="protein sequence ID" value="CAL5985425.1"/>
    <property type="molecule type" value="Genomic_DNA"/>
</dbReference>
<dbReference type="SUPFAM" id="SSF53448">
    <property type="entry name" value="Nucleotide-diphospho-sugar transferases"/>
    <property type="match status" value="1"/>
</dbReference>
<proteinExistence type="predicted"/>
<dbReference type="EMBL" id="CATOUU010000270">
    <property type="protein sequence ID" value="CAI9922986.1"/>
    <property type="molecule type" value="Genomic_DNA"/>
</dbReference>
<evidence type="ECO:0000313" key="1">
    <source>
        <dbReference type="EMBL" id="CAI9922986.1"/>
    </source>
</evidence>